<name>A0ABP4ZJ50_9MICO</name>
<keyword evidence="2" id="KW-1185">Reference proteome</keyword>
<dbReference type="Proteomes" id="UP001501094">
    <property type="component" value="Unassembled WGS sequence"/>
</dbReference>
<sequence>MDLKEACFHLRHRRGMYLLDDRYASVVAFVTGLACADGGRILDGFDDWVAERVLGHRTARGWWSVVLESVSSESRSRDTEATAMLLDLLEAFAEARGR</sequence>
<evidence type="ECO:0008006" key="3">
    <source>
        <dbReference type="Google" id="ProtNLM"/>
    </source>
</evidence>
<reference evidence="2" key="1">
    <citation type="journal article" date="2019" name="Int. J. Syst. Evol. Microbiol.">
        <title>The Global Catalogue of Microorganisms (GCM) 10K type strain sequencing project: providing services to taxonomists for standard genome sequencing and annotation.</title>
        <authorList>
            <consortium name="The Broad Institute Genomics Platform"/>
            <consortium name="The Broad Institute Genome Sequencing Center for Infectious Disease"/>
            <person name="Wu L."/>
            <person name="Ma J."/>
        </authorList>
    </citation>
    <scope>NUCLEOTIDE SEQUENCE [LARGE SCALE GENOMIC DNA]</scope>
    <source>
        <strain evidence="2">JCM 14326</strain>
    </source>
</reference>
<comment type="caution">
    <text evidence="1">The sequence shown here is derived from an EMBL/GenBank/DDBJ whole genome shotgun (WGS) entry which is preliminary data.</text>
</comment>
<organism evidence="1 2">
    <name type="scientific">Myceligenerans crystallogenes</name>
    <dbReference type="NCBI Taxonomy" id="316335"/>
    <lineage>
        <taxon>Bacteria</taxon>
        <taxon>Bacillati</taxon>
        <taxon>Actinomycetota</taxon>
        <taxon>Actinomycetes</taxon>
        <taxon>Micrococcales</taxon>
        <taxon>Promicromonosporaceae</taxon>
        <taxon>Myceligenerans</taxon>
    </lineage>
</organism>
<proteinExistence type="predicted"/>
<dbReference type="EMBL" id="BAAANL010000001">
    <property type="protein sequence ID" value="GAA1854234.1"/>
    <property type="molecule type" value="Genomic_DNA"/>
</dbReference>
<protein>
    <recommendedName>
        <fullName evidence="3">Barstar (Barnase inhibitor)</fullName>
    </recommendedName>
</protein>
<gene>
    <name evidence="1" type="ORF">GCM10009751_08770</name>
</gene>
<dbReference type="PROSITE" id="PS51257">
    <property type="entry name" value="PROKAR_LIPOPROTEIN"/>
    <property type="match status" value="1"/>
</dbReference>
<evidence type="ECO:0000313" key="2">
    <source>
        <dbReference type="Proteomes" id="UP001501094"/>
    </source>
</evidence>
<evidence type="ECO:0000313" key="1">
    <source>
        <dbReference type="EMBL" id="GAA1854234.1"/>
    </source>
</evidence>
<accession>A0ABP4ZJ50</accession>